<keyword evidence="2" id="KW-1133">Transmembrane helix</keyword>
<accession>A0A1D2MHH3</accession>
<comment type="caution">
    <text evidence="3">The sequence shown here is derived from an EMBL/GenBank/DDBJ whole genome shotgun (WGS) entry which is preliminary data.</text>
</comment>
<evidence type="ECO:0000256" key="2">
    <source>
        <dbReference type="SAM" id="Phobius"/>
    </source>
</evidence>
<dbReference type="AlphaFoldDB" id="A0A1D2MHH3"/>
<protein>
    <submittedName>
        <fullName evidence="3">Uncharacterized protein</fullName>
    </submittedName>
</protein>
<dbReference type="Proteomes" id="UP000094527">
    <property type="component" value="Unassembled WGS sequence"/>
</dbReference>
<evidence type="ECO:0000313" key="4">
    <source>
        <dbReference type="Proteomes" id="UP000094527"/>
    </source>
</evidence>
<keyword evidence="2" id="KW-0472">Membrane</keyword>
<evidence type="ECO:0000313" key="3">
    <source>
        <dbReference type="EMBL" id="ODM92457.1"/>
    </source>
</evidence>
<keyword evidence="4" id="KW-1185">Reference proteome</keyword>
<dbReference type="EMBL" id="LJIJ01001222">
    <property type="protein sequence ID" value="ODM92457.1"/>
    <property type="molecule type" value="Genomic_DNA"/>
</dbReference>
<feature type="region of interest" description="Disordered" evidence="1">
    <location>
        <begin position="49"/>
        <end position="72"/>
    </location>
</feature>
<feature type="transmembrane region" description="Helical" evidence="2">
    <location>
        <begin position="25"/>
        <end position="45"/>
    </location>
</feature>
<proteinExistence type="predicted"/>
<keyword evidence="2" id="KW-0812">Transmembrane</keyword>
<gene>
    <name evidence="3" type="ORF">Ocin01_14222</name>
</gene>
<organism evidence="3 4">
    <name type="scientific">Orchesella cincta</name>
    <name type="common">Springtail</name>
    <name type="synonym">Podura cincta</name>
    <dbReference type="NCBI Taxonomy" id="48709"/>
    <lineage>
        <taxon>Eukaryota</taxon>
        <taxon>Metazoa</taxon>
        <taxon>Ecdysozoa</taxon>
        <taxon>Arthropoda</taxon>
        <taxon>Hexapoda</taxon>
        <taxon>Collembola</taxon>
        <taxon>Entomobryomorpha</taxon>
        <taxon>Entomobryoidea</taxon>
        <taxon>Orchesellidae</taxon>
        <taxon>Orchesellinae</taxon>
        <taxon>Orchesella</taxon>
    </lineage>
</organism>
<feature type="non-terminal residue" evidence="3">
    <location>
        <position position="1"/>
    </location>
</feature>
<sequence>VSVIGVLYGSFIFNYDGNIPCMTPLHIYALLSCGFGFSCLIYNCIRRKSDPGERCSAEPNESKSRTESTSENCKLDELQGTVIAPLGTSKGGQNANENKWRKLLRCKRECGSNCRSG</sequence>
<reference evidence="3 4" key="1">
    <citation type="journal article" date="2016" name="Genome Biol. Evol.">
        <title>Gene Family Evolution Reflects Adaptation to Soil Environmental Stressors in the Genome of the Collembolan Orchesella cincta.</title>
        <authorList>
            <person name="Faddeeva-Vakhrusheva A."/>
            <person name="Derks M.F."/>
            <person name="Anvar S.Y."/>
            <person name="Agamennone V."/>
            <person name="Suring W."/>
            <person name="Smit S."/>
            <person name="van Straalen N.M."/>
            <person name="Roelofs D."/>
        </authorList>
    </citation>
    <scope>NUCLEOTIDE SEQUENCE [LARGE SCALE GENOMIC DNA]</scope>
    <source>
        <tissue evidence="3">Mixed pool</tissue>
    </source>
</reference>
<name>A0A1D2MHH3_ORCCI</name>
<evidence type="ECO:0000256" key="1">
    <source>
        <dbReference type="SAM" id="MobiDB-lite"/>
    </source>
</evidence>